<organism evidence="2 3">
    <name type="scientific">Paenibacillus pinisoli</name>
    <dbReference type="NCBI Taxonomy" id="1276110"/>
    <lineage>
        <taxon>Bacteria</taxon>
        <taxon>Bacillati</taxon>
        <taxon>Bacillota</taxon>
        <taxon>Bacilli</taxon>
        <taxon>Bacillales</taxon>
        <taxon>Paenibacillaceae</taxon>
        <taxon>Paenibacillus</taxon>
    </lineage>
</organism>
<keyword evidence="1" id="KW-1133">Transmembrane helix</keyword>
<dbReference type="AlphaFoldDB" id="A0A3A6PBN0"/>
<sequence>MRTVTEEQLQKLKDVGWDRLSPDGMSAFLAVTFIYSSFMNLIPFFADRSHEVQIAWISVIVNLFLGLWIIQGAFALFFLSLDRAFRYQRLQAVVTNCAFIKLTLDGYLLYLVDVKEKRSVLLWLGLASLVLGIVYMLWSVRRARINIAEGEARREGQGLLYAGNFKAWTIIPIVFIIALFITAIIFTFTGIGNIWFLFLIAPLQWILGYVYPEYYFFAYCKWVHPSFIFERPQARKKG</sequence>
<proteinExistence type="predicted"/>
<feature type="transmembrane region" description="Helical" evidence="1">
    <location>
        <begin position="194"/>
        <end position="211"/>
    </location>
</feature>
<dbReference type="OrthoDB" id="2678099at2"/>
<dbReference type="RefSeq" id="WP_120114093.1">
    <property type="nucleotide sequence ID" value="NZ_QXQB01000007.1"/>
</dbReference>
<comment type="caution">
    <text evidence="2">The sequence shown here is derived from an EMBL/GenBank/DDBJ whole genome shotgun (WGS) entry which is preliminary data.</text>
</comment>
<accession>A0A3A6PBN0</accession>
<feature type="transmembrane region" description="Helical" evidence="1">
    <location>
        <begin position="159"/>
        <end position="188"/>
    </location>
</feature>
<reference evidence="2 3" key="1">
    <citation type="submission" date="2018-09" db="EMBL/GenBank/DDBJ databases">
        <title>Paenibacillus aracenensis nov. sp. isolated from a cave in southern Spain.</title>
        <authorList>
            <person name="Jurado V."/>
            <person name="Gutierrez-Patricio S."/>
            <person name="Gonzalez-Pimentel J.L."/>
            <person name="Miller A.Z."/>
            <person name="Laiz L."/>
            <person name="Saiz-Jimenez C."/>
        </authorList>
    </citation>
    <scope>NUCLEOTIDE SEQUENCE [LARGE SCALE GENOMIC DNA]</scope>
    <source>
        <strain evidence="2 3">JCM 19203</strain>
    </source>
</reference>
<keyword evidence="1" id="KW-0472">Membrane</keyword>
<gene>
    <name evidence="2" type="ORF">D3P09_24605</name>
</gene>
<dbReference type="EMBL" id="QXQB01000007">
    <property type="protein sequence ID" value="RJX37096.1"/>
    <property type="molecule type" value="Genomic_DNA"/>
</dbReference>
<name>A0A3A6PBN0_9BACL</name>
<keyword evidence="1" id="KW-0812">Transmembrane</keyword>
<evidence type="ECO:0000313" key="2">
    <source>
        <dbReference type="EMBL" id="RJX37096.1"/>
    </source>
</evidence>
<dbReference type="Proteomes" id="UP000267798">
    <property type="component" value="Unassembled WGS sequence"/>
</dbReference>
<protein>
    <submittedName>
        <fullName evidence="2">Uncharacterized protein</fullName>
    </submittedName>
</protein>
<feature type="transmembrane region" description="Helical" evidence="1">
    <location>
        <begin position="54"/>
        <end position="81"/>
    </location>
</feature>
<evidence type="ECO:0000256" key="1">
    <source>
        <dbReference type="SAM" id="Phobius"/>
    </source>
</evidence>
<feature type="transmembrane region" description="Helical" evidence="1">
    <location>
        <begin position="20"/>
        <end position="42"/>
    </location>
</feature>
<evidence type="ECO:0000313" key="3">
    <source>
        <dbReference type="Proteomes" id="UP000267798"/>
    </source>
</evidence>
<feature type="transmembrane region" description="Helical" evidence="1">
    <location>
        <begin position="93"/>
        <end position="112"/>
    </location>
</feature>
<feature type="transmembrane region" description="Helical" evidence="1">
    <location>
        <begin position="118"/>
        <end position="138"/>
    </location>
</feature>
<keyword evidence="3" id="KW-1185">Reference proteome</keyword>